<keyword evidence="3" id="KW-1185">Reference proteome</keyword>
<proteinExistence type="predicted"/>
<dbReference type="PANTHER" id="PTHR34847">
    <property type="entry name" value="NODULATION PROTEIN U"/>
    <property type="match status" value="1"/>
</dbReference>
<dbReference type="SUPFAM" id="SSF53067">
    <property type="entry name" value="Actin-like ATPase domain"/>
    <property type="match status" value="1"/>
</dbReference>
<evidence type="ECO:0000313" key="2">
    <source>
        <dbReference type="EMBL" id="KRR10821.1"/>
    </source>
</evidence>
<evidence type="ECO:0000313" key="3">
    <source>
        <dbReference type="Proteomes" id="UP000051913"/>
    </source>
</evidence>
<dbReference type="Gene3D" id="3.30.420.40">
    <property type="match status" value="2"/>
</dbReference>
<evidence type="ECO:0000259" key="1">
    <source>
        <dbReference type="Pfam" id="PF02543"/>
    </source>
</evidence>
<feature type="domain" description="Carbamoyltransferase" evidence="1">
    <location>
        <begin position="35"/>
        <end position="225"/>
    </location>
</feature>
<reference evidence="2 3" key="1">
    <citation type="submission" date="2014-03" db="EMBL/GenBank/DDBJ databases">
        <title>Bradyrhizobium valentinum sp. nov., isolated from effective nodules of Lupinus mariae-josephae, a lupine endemic of basic-lime soils in Eastern Spain.</title>
        <authorList>
            <person name="Duran D."/>
            <person name="Rey L."/>
            <person name="Navarro A."/>
            <person name="Busquets A."/>
            <person name="Imperial J."/>
            <person name="Ruiz-Argueso T."/>
        </authorList>
    </citation>
    <scope>NUCLEOTIDE SEQUENCE [LARGE SCALE GENOMIC DNA]</scope>
    <source>
        <strain evidence="2 3">LmjM3</strain>
    </source>
</reference>
<dbReference type="Pfam" id="PF02543">
    <property type="entry name" value="Carbam_trans_N"/>
    <property type="match status" value="1"/>
</dbReference>
<dbReference type="InterPro" id="IPR043129">
    <property type="entry name" value="ATPase_NBD"/>
</dbReference>
<accession>A0A0R3LYX0</accession>
<dbReference type="Proteomes" id="UP000051913">
    <property type="component" value="Unassembled WGS sequence"/>
</dbReference>
<dbReference type="AlphaFoldDB" id="A0A0R3LYX0"/>
<sequence>MAKIVGISGFENSIRFKKKHWPGLEEREYRISQGHDSAAVLVVDGKIVAGAAEERFSRKKHTGDFPIGAIRYCLETAGLKPADIDEISHGFDYSPYKAAFRLDPTSAEQYKEVFSREKLLSQVNQHLPGFPADKVHHVNHHLSHAASAYHTSGRDECLVVILDGIGEVHAVTVYHAHDNKIDKLAEINAQDSIGILYSTLTLHLGFDFNSDEHKITGLVPYGNPALYHHFFCRGAARCDVVGLGQAAQRAAAGDTPGSVVP</sequence>
<dbReference type="InterPro" id="IPR051338">
    <property type="entry name" value="NodU/CmcH_Carbamoyltrnsfr"/>
</dbReference>
<dbReference type="GO" id="GO:0003824">
    <property type="term" value="F:catalytic activity"/>
    <property type="evidence" value="ECO:0007669"/>
    <property type="project" value="InterPro"/>
</dbReference>
<dbReference type="EMBL" id="LLXX01000047">
    <property type="protein sequence ID" value="KRR10821.1"/>
    <property type="molecule type" value="Genomic_DNA"/>
</dbReference>
<protein>
    <recommendedName>
        <fullName evidence="1">Carbamoyltransferase domain-containing protein</fullName>
    </recommendedName>
</protein>
<dbReference type="CDD" id="cd24098">
    <property type="entry name" value="ASKHA_NBD_TobZ_N"/>
    <property type="match status" value="1"/>
</dbReference>
<dbReference type="PANTHER" id="PTHR34847:SF1">
    <property type="entry name" value="NODULATION PROTEIN U"/>
    <property type="match status" value="1"/>
</dbReference>
<comment type="caution">
    <text evidence="2">The sequence shown here is derived from an EMBL/GenBank/DDBJ whole genome shotgun (WGS) entry which is preliminary data.</text>
</comment>
<name>A0A0R3LYX0_9BRAD</name>
<organism evidence="2 3">
    <name type="scientific">Bradyrhizobium valentinum</name>
    <dbReference type="NCBI Taxonomy" id="1518501"/>
    <lineage>
        <taxon>Bacteria</taxon>
        <taxon>Pseudomonadati</taxon>
        <taxon>Pseudomonadota</taxon>
        <taxon>Alphaproteobacteria</taxon>
        <taxon>Hyphomicrobiales</taxon>
        <taxon>Nitrobacteraceae</taxon>
        <taxon>Bradyrhizobium</taxon>
    </lineage>
</organism>
<dbReference type="RefSeq" id="WP_057849820.1">
    <property type="nucleotide sequence ID" value="NZ_LLXX01000047.1"/>
</dbReference>
<gene>
    <name evidence="2" type="ORF">CP49_22150</name>
</gene>
<dbReference type="InterPro" id="IPR003696">
    <property type="entry name" value="Carbtransf_dom"/>
</dbReference>